<dbReference type="Proteomes" id="UP000736787">
    <property type="component" value="Unassembled WGS sequence"/>
</dbReference>
<evidence type="ECO:0000313" key="1">
    <source>
        <dbReference type="EMBL" id="KAG2941975.1"/>
    </source>
</evidence>
<dbReference type="EMBL" id="RCMK01000237">
    <property type="protein sequence ID" value="KAG2941975.1"/>
    <property type="molecule type" value="Genomic_DNA"/>
</dbReference>
<gene>
    <name evidence="1" type="ORF">PC117_g10022</name>
</gene>
<comment type="caution">
    <text evidence="1">The sequence shown here is derived from an EMBL/GenBank/DDBJ whole genome shotgun (WGS) entry which is preliminary data.</text>
</comment>
<accession>A0A8T1DLA1</accession>
<organism evidence="1 2">
    <name type="scientific">Phytophthora cactorum</name>
    <dbReference type="NCBI Taxonomy" id="29920"/>
    <lineage>
        <taxon>Eukaryota</taxon>
        <taxon>Sar</taxon>
        <taxon>Stramenopiles</taxon>
        <taxon>Oomycota</taxon>
        <taxon>Peronosporomycetes</taxon>
        <taxon>Peronosporales</taxon>
        <taxon>Peronosporaceae</taxon>
        <taxon>Phytophthora</taxon>
    </lineage>
</organism>
<proteinExistence type="predicted"/>
<dbReference type="AlphaFoldDB" id="A0A8T1DLA1"/>
<evidence type="ECO:0000313" key="2">
    <source>
        <dbReference type="Proteomes" id="UP000736787"/>
    </source>
</evidence>
<reference evidence="1" key="1">
    <citation type="submission" date="2018-10" db="EMBL/GenBank/DDBJ databases">
        <title>Effector identification in a new, highly contiguous assembly of the strawberry crown rot pathogen Phytophthora cactorum.</title>
        <authorList>
            <person name="Armitage A.D."/>
            <person name="Nellist C.F."/>
            <person name="Bates H."/>
            <person name="Vickerstaff R.J."/>
            <person name="Harrison R.J."/>
        </authorList>
    </citation>
    <scope>NUCLEOTIDE SEQUENCE</scope>
    <source>
        <strain evidence="1">4040</strain>
    </source>
</reference>
<name>A0A8T1DLA1_9STRA</name>
<sequence>MKSVSRPDVLHASLLETTGQRIVETAVSSESVRGP</sequence>
<protein>
    <submittedName>
        <fullName evidence="1">Uncharacterized protein</fullName>
    </submittedName>
</protein>